<dbReference type="Pfam" id="PF00583">
    <property type="entry name" value="Acetyltransf_1"/>
    <property type="match status" value="1"/>
</dbReference>
<accession>A0A4R3R9M6</accession>
<dbReference type="Proteomes" id="UP000295547">
    <property type="component" value="Unassembled WGS sequence"/>
</dbReference>
<gene>
    <name evidence="3" type="ORF">EV129_101392</name>
    <name evidence="2" type="ORF">EV130_101452</name>
</gene>
<organism evidence="2 5">
    <name type="scientific">Rhizobium azibense</name>
    <dbReference type="NCBI Taxonomy" id="1136135"/>
    <lineage>
        <taxon>Bacteria</taxon>
        <taxon>Pseudomonadati</taxon>
        <taxon>Pseudomonadota</taxon>
        <taxon>Alphaproteobacteria</taxon>
        <taxon>Hyphomicrobiales</taxon>
        <taxon>Rhizobiaceae</taxon>
        <taxon>Rhizobium/Agrobacterium group</taxon>
        <taxon>Rhizobium</taxon>
    </lineage>
</organism>
<dbReference type="EMBL" id="SMBJ01000001">
    <property type="protein sequence ID" value="TCU30877.1"/>
    <property type="molecule type" value="Genomic_DNA"/>
</dbReference>
<evidence type="ECO:0000313" key="5">
    <source>
        <dbReference type="Proteomes" id="UP000295547"/>
    </source>
</evidence>
<dbReference type="InterPro" id="IPR000182">
    <property type="entry name" value="GNAT_dom"/>
</dbReference>
<dbReference type="PROSITE" id="PS51186">
    <property type="entry name" value="GNAT"/>
    <property type="match status" value="1"/>
</dbReference>
<feature type="domain" description="N-acetyltransferase" evidence="1">
    <location>
        <begin position="58"/>
        <end position="189"/>
    </location>
</feature>
<dbReference type="AlphaFoldDB" id="A0A4R3R9M6"/>
<evidence type="ECO:0000259" key="1">
    <source>
        <dbReference type="PROSITE" id="PS51186"/>
    </source>
</evidence>
<comment type="caution">
    <text evidence="2">The sequence shown here is derived from an EMBL/GenBank/DDBJ whole genome shotgun (WGS) entry which is preliminary data.</text>
</comment>
<evidence type="ECO:0000313" key="4">
    <source>
        <dbReference type="Proteomes" id="UP000295507"/>
    </source>
</evidence>
<dbReference type="Proteomes" id="UP000295507">
    <property type="component" value="Unassembled WGS sequence"/>
</dbReference>
<dbReference type="InterPro" id="IPR016181">
    <property type="entry name" value="Acyl_CoA_acyltransferase"/>
</dbReference>
<evidence type="ECO:0000313" key="2">
    <source>
        <dbReference type="EMBL" id="TCU30877.1"/>
    </source>
</evidence>
<dbReference type="EMBL" id="SMBK01000001">
    <property type="protein sequence ID" value="TCU41105.1"/>
    <property type="molecule type" value="Genomic_DNA"/>
</dbReference>
<dbReference type="GO" id="GO:0016747">
    <property type="term" value="F:acyltransferase activity, transferring groups other than amino-acyl groups"/>
    <property type="evidence" value="ECO:0007669"/>
    <property type="project" value="InterPro"/>
</dbReference>
<keyword evidence="5" id="KW-1185">Reference proteome</keyword>
<protein>
    <submittedName>
        <fullName evidence="2">Acetyltransferase (GNAT) family protein</fullName>
    </submittedName>
</protein>
<dbReference type="SUPFAM" id="SSF55729">
    <property type="entry name" value="Acyl-CoA N-acyltransferases (Nat)"/>
    <property type="match status" value="1"/>
</dbReference>
<sequence length="189" mass="21346">MPVLSYSSGSRGSDTGCCWLSSWAASGGQFKERTLTPNDVSDQIARMELTSTQEYEPPEYVTEWRGAFRNAEVNALHAECFEHQDSAVDWWAQVNRFSLGWVCTRRSGKLVGFVNVAWDGGVHAFILDTMVSPTFRRQGIAKALIVEAVDRVKQTDCEWLHVDFDPHLRTFYFDACKFRPTDAGLIALK</sequence>
<evidence type="ECO:0000313" key="3">
    <source>
        <dbReference type="EMBL" id="TCU41105.1"/>
    </source>
</evidence>
<keyword evidence="2" id="KW-0808">Transferase</keyword>
<proteinExistence type="predicted"/>
<dbReference type="Gene3D" id="3.40.630.30">
    <property type="match status" value="1"/>
</dbReference>
<name>A0A4R3R9M6_9HYPH</name>
<dbReference type="CDD" id="cd04301">
    <property type="entry name" value="NAT_SF"/>
    <property type="match status" value="1"/>
</dbReference>
<reference evidence="4 5" key="1">
    <citation type="submission" date="2019-03" db="EMBL/GenBank/DDBJ databases">
        <title>Genomic Encyclopedia of Type Strains, Phase IV (KMG-V): Genome sequencing to study the core and pangenomes of soil and plant-associated prokaryotes.</title>
        <authorList>
            <person name="Whitman W."/>
        </authorList>
    </citation>
    <scope>NUCLEOTIDE SEQUENCE [LARGE SCALE GENOMIC DNA]</scope>
    <source>
        <strain evidence="2 5">Gr42</strain>
        <strain evidence="3 4">IE4868</strain>
    </source>
</reference>